<feature type="region of interest" description="Disordered" evidence="1">
    <location>
        <begin position="1"/>
        <end position="22"/>
    </location>
</feature>
<dbReference type="PANTHER" id="PTHR12121:SF100">
    <property type="entry name" value="POLY(A)-SPECIFIC RIBONUCLEASE"/>
    <property type="match status" value="1"/>
</dbReference>
<evidence type="ECO:0000256" key="1">
    <source>
        <dbReference type="SAM" id="MobiDB-lite"/>
    </source>
</evidence>
<gene>
    <name evidence="2" type="ORF">BU16DRAFT_554069</name>
</gene>
<evidence type="ECO:0000313" key="2">
    <source>
        <dbReference type="EMBL" id="KAF2502006.1"/>
    </source>
</evidence>
<dbReference type="Proteomes" id="UP000799750">
    <property type="component" value="Unassembled WGS sequence"/>
</dbReference>
<reference evidence="2" key="1">
    <citation type="journal article" date="2020" name="Stud. Mycol.">
        <title>101 Dothideomycetes genomes: a test case for predicting lifestyles and emergence of pathogens.</title>
        <authorList>
            <person name="Haridas S."/>
            <person name="Albert R."/>
            <person name="Binder M."/>
            <person name="Bloem J."/>
            <person name="Labutti K."/>
            <person name="Salamov A."/>
            <person name="Andreopoulos B."/>
            <person name="Baker S."/>
            <person name="Barry K."/>
            <person name="Bills G."/>
            <person name="Bluhm B."/>
            <person name="Cannon C."/>
            <person name="Castanera R."/>
            <person name="Culley D."/>
            <person name="Daum C."/>
            <person name="Ezra D."/>
            <person name="Gonzalez J."/>
            <person name="Henrissat B."/>
            <person name="Kuo A."/>
            <person name="Liang C."/>
            <person name="Lipzen A."/>
            <person name="Lutzoni F."/>
            <person name="Magnuson J."/>
            <person name="Mondo S."/>
            <person name="Nolan M."/>
            <person name="Ohm R."/>
            <person name="Pangilinan J."/>
            <person name="Park H.-J."/>
            <person name="Ramirez L."/>
            <person name="Alfaro M."/>
            <person name="Sun H."/>
            <person name="Tritt A."/>
            <person name="Yoshinaga Y."/>
            <person name="Zwiers L.-H."/>
            <person name="Turgeon B."/>
            <person name="Goodwin S."/>
            <person name="Spatafora J."/>
            <person name="Crous P."/>
            <person name="Grigoriev I."/>
        </authorList>
    </citation>
    <scope>NUCLEOTIDE SEQUENCE</scope>
    <source>
        <strain evidence="2">CBS 269.34</strain>
    </source>
</reference>
<accession>A0A6A6RCB1</accession>
<dbReference type="GO" id="GO:0000175">
    <property type="term" value="F:3'-5'-RNA exonuclease activity"/>
    <property type="evidence" value="ECO:0007669"/>
    <property type="project" value="TreeGrafter"/>
</dbReference>
<protein>
    <recommendedName>
        <fullName evidence="4">Endonuclease/exonuclease/phosphatase domain-containing protein</fullName>
    </recommendedName>
</protein>
<sequence length="138" mass="15314">MSWPSNLSAPEPTGSHSDKEAQGLAKKQVTLAELRERNADIVCLQEFDLGSYDICLYSSLAHTDYIGVFWPKSRARTMAEKEAKWADGCATFYKNSECDLIDKHHVGSTNTAINRLDMEGEHDVFDGASDTVTGRVEL</sequence>
<evidence type="ECO:0000313" key="3">
    <source>
        <dbReference type="Proteomes" id="UP000799750"/>
    </source>
</evidence>
<dbReference type="InterPro" id="IPR050410">
    <property type="entry name" value="CCR4/nocturin_mRNA_transcr"/>
</dbReference>
<organism evidence="2 3">
    <name type="scientific">Lophium mytilinum</name>
    <dbReference type="NCBI Taxonomy" id="390894"/>
    <lineage>
        <taxon>Eukaryota</taxon>
        <taxon>Fungi</taxon>
        <taxon>Dikarya</taxon>
        <taxon>Ascomycota</taxon>
        <taxon>Pezizomycotina</taxon>
        <taxon>Dothideomycetes</taxon>
        <taxon>Pleosporomycetidae</taxon>
        <taxon>Mytilinidiales</taxon>
        <taxon>Mytilinidiaceae</taxon>
        <taxon>Lophium</taxon>
    </lineage>
</organism>
<evidence type="ECO:0008006" key="4">
    <source>
        <dbReference type="Google" id="ProtNLM"/>
    </source>
</evidence>
<proteinExistence type="predicted"/>
<dbReference type="EMBL" id="MU004181">
    <property type="protein sequence ID" value="KAF2502006.1"/>
    <property type="molecule type" value="Genomic_DNA"/>
</dbReference>
<dbReference type="AlphaFoldDB" id="A0A6A6RCB1"/>
<dbReference type="OrthoDB" id="428734at2759"/>
<name>A0A6A6RCB1_9PEZI</name>
<dbReference type="InterPro" id="IPR036691">
    <property type="entry name" value="Endo/exonu/phosph_ase_sf"/>
</dbReference>
<keyword evidence="3" id="KW-1185">Reference proteome</keyword>
<dbReference type="SUPFAM" id="SSF56219">
    <property type="entry name" value="DNase I-like"/>
    <property type="match status" value="1"/>
</dbReference>
<dbReference type="PANTHER" id="PTHR12121">
    <property type="entry name" value="CARBON CATABOLITE REPRESSOR PROTEIN 4"/>
    <property type="match status" value="1"/>
</dbReference>
<dbReference type="Gene3D" id="3.60.10.10">
    <property type="entry name" value="Endonuclease/exonuclease/phosphatase"/>
    <property type="match status" value="1"/>
</dbReference>